<name>A0ABW4MCY6_9SPHN</name>
<feature type="domain" description="HNH nuclease" evidence="1">
    <location>
        <begin position="159"/>
        <end position="212"/>
    </location>
</feature>
<keyword evidence="2" id="KW-0378">Hydrolase</keyword>
<dbReference type="InterPro" id="IPR003615">
    <property type="entry name" value="HNH_nuc"/>
</dbReference>
<dbReference type="RefSeq" id="WP_381512019.1">
    <property type="nucleotide sequence ID" value="NZ_JBHUEL010000003.1"/>
</dbReference>
<proteinExistence type="predicted"/>
<dbReference type="EMBL" id="JBHUEL010000003">
    <property type="protein sequence ID" value="MFD1766212.1"/>
    <property type="molecule type" value="Genomic_DNA"/>
</dbReference>
<gene>
    <name evidence="2" type="ORF">ACFSAG_05070</name>
</gene>
<comment type="caution">
    <text evidence="2">The sequence shown here is derived from an EMBL/GenBank/DDBJ whole genome shotgun (WGS) entry which is preliminary data.</text>
</comment>
<dbReference type="Proteomes" id="UP001597215">
    <property type="component" value="Unassembled WGS sequence"/>
</dbReference>
<organism evidence="2 3">
    <name type="scientific">Sphingorhabdus buctiana</name>
    <dbReference type="NCBI Taxonomy" id="1508805"/>
    <lineage>
        <taxon>Bacteria</taxon>
        <taxon>Pseudomonadati</taxon>
        <taxon>Pseudomonadota</taxon>
        <taxon>Alphaproteobacteria</taxon>
        <taxon>Sphingomonadales</taxon>
        <taxon>Sphingomonadaceae</taxon>
        <taxon>Sphingorhabdus</taxon>
    </lineage>
</organism>
<evidence type="ECO:0000313" key="2">
    <source>
        <dbReference type="EMBL" id="MFD1766212.1"/>
    </source>
</evidence>
<dbReference type="Pfam" id="PF13391">
    <property type="entry name" value="HNH_2"/>
    <property type="match status" value="1"/>
</dbReference>
<evidence type="ECO:0000259" key="1">
    <source>
        <dbReference type="Pfam" id="PF13391"/>
    </source>
</evidence>
<sequence length="260" mass="28309">MIDTKTRLTDYPFALQSELQDAANEHGYRIAQGQAAGWLFFSSASAPGEIAVAATKNGMSGPFFLSVAHPGAARELKAEPAQPCAKGHSGAFAFPDRGALFEAVSIVYRLSLSLPTLPYEEYLRDIAGLGDTEAERLQKARIGQDRFRSALMDYWNAACPLTGIRDPALLKASHIIPWAECHTDQERLNVHNGLLLSALWDAAFDSGLVTFDDRGRAVPSPRLGGSAQEALGIATSPTLVLSDEHKSRLEWHRNHIWISA</sequence>
<protein>
    <submittedName>
        <fullName evidence="2">HNH endonuclease</fullName>
    </submittedName>
</protein>
<keyword evidence="2" id="KW-0255">Endonuclease</keyword>
<keyword evidence="2" id="KW-0540">Nuclease</keyword>
<reference evidence="3" key="1">
    <citation type="journal article" date="2019" name="Int. J. Syst. Evol. Microbiol.">
        <title>The Global Catalogue of Microorganisms (GCM) 10K type strain sequencing project: providing services to taxonomists for standard genome sequencing and annotation.</title>
        <authorList>
            <consortium name="The Broad Institute Genomics Platform"/>
            <consortium name="The Broad Institute Genome Sequencing Center for Infectious Disease"/>
            <person name="Wu L."/>
            <person name="Ma J."/>
        </authorList>
    </citation>
    <scope>NUCLEOTIDE SEQUENCE [LARGE SCALE GENOMIC DNA]</scope>
    <source>
        <strain evidence="3">CGMCC 1.12449</strain>
    </source>
</reference>
<keyword evidence="3" id="KW-1185">Reference proteome</keyword>
<accession>A0ABW4MCY6</accession>
<dbReference type="GO" id="GO:0004519">
    <property type="term" value="F:endonuclease activity"/>
    <property type="evidence" value="ECO:0007669"/>
    <property type="project" value="UniProtKB-KW"/>
</dbReference>
<evidence type="ECO:0000313" key="3">
    <source>
        <dbReference type="Proteomes" id="UP001597215"/>
    </source>
</evidence>